<dbReference type="EMBL" id="LGGX01000036">
    <property type="protein sequence ID" value="KUK85904.1"/>
    <property type="molecule type" value="Genomic_DNA"/>
</dbReference>
<accession>A0A101I016</accession>
<dbReference type="Gene3D" id="3.40.190.170">
    <property type="entry name" value="Bacterial extracellular solute-binding protein, family 7"/>
    <property type="match status" value="1"/>
</dbReference>
<evidence type="ECO:0000256" key="4">
    <source>
        <dbReference type="ARBA" id="ARBA00022729"/>
    </source>
</evidence>
<evidence type="ECO:0000313" key="5">
    <source>
        <dbReference type="EMBL" id="KUK85904.1"/>
    </source>
</evidence>
<keyword evidence="5" id="KW-0675">Receptor</keyword>
<sequence>MKKLIVSMMIILIMITLIVPLAYAQQTGEGKSFVLDYNQLENQEHPQGITLTRFKEKIEELSGGQIKINAYYSGSLFTQEGEVAALMSGDLDMSTIAFQDIGPYLPAASMFAAPYIFISYEHMERVFATDSEVAADFYKMVSDACGYTPLAAMTQGSRIINTKWEKPIITPEDMKGMILRMPNAPDWIHAGHSLGANVTPIAYSEVYTALQTGVVDAQDNPLPGTYASKFHEVTKQISLTKHIIDVKLLVINNDVWNQMTDQQKQWMREAAHYACAEGSKTTYAQETELLEFFKDYGMIITYPDIDAFQKHSYDYYVKNGLTANWDIDLYNRVQALK</sequence>
<dbReference type="GO" id="GO:0055085">
    <property type="term" value="P:transmembrane transport"/>
    <property type="evidence" value="ECO:0007669"/>
    <property type="project" value="InterPro"/>
</dbReference>
<evidence type="ECO:0000313" key="6">
    <source>
        <dbReference type="Proteomes" id="UP000053467"/>
    </source>
</evidence>
<evidence type="ECO:0000256" key="2">
    <source>
        <dbReference type="ARBA" id="ARBA00009023"/>
    </source>
</evidence>
<dbReference type="InterPro" id="IPR004682">
    <property type="entry name" value="TRAP_DctP"/>
</dbReference>
<keyword evidence="3" id="KW-0813">Transport</keyword>
<keyword evidence="4" id="KW-0732">Signal</keyword>
<evidence type="ECO:0000256" key="3">
    <source>
        <dbReference type="ARBA" id="ARBA00022448"/>
    </source>
</evidence>
<comment type="caution">
    <text evidence="5">The sequence shown here is derived from an EMBL/GenBank/DDBJ whole genome shotgun (WGS) entry which is preliminary data.</text>
</comment>
<dbReference type="Pfam" id="PF03480">
    <property type="entry name" value="DctP"/>
    <property type="match status" value="1"/>
</dbReference>
<dbReference type="PANTHER" id="PTHR33376">
    <property type="match status" value="1"/>
</dbReference>
<dbReference type="NCBIfam" id="NF037995">
    <property type="entry name" value="TRAP_S1"/>
    <property type="match status" value="1"/>
</dbReference>
<dbReference type="Proteomes" id="UP000053467">
    <property type="component" value="Unassembled WGS sequence"/>
</dbReference>
<gene>
    <name evidence="5" type="ORF">XE03_1827</name>
</gene>
<comment type="similarity">
    <text evidence="2">Belongs to the bacterial solute-binding protein 7 family.</text>
</comment>
<organism evidence="5 6">
    <name type="scientific">candidate division TA06 bacterium 34_109</name>
    <dbReference type="NCBI Taxonomy" id="1635277"/>
    <lineage>
        <taxon>Bacteria</taxon>
        <taxon>Bacteria division TA06</taxon>
    </lineage>
</organism>
<reference evidence="6" key="1">
    <citation type="journal article" date="2015" name="MBio">
        <title>Genome-Resolved Metagenomic Analysis Reveals Roles for Candidate Phyla and Other Microbial Community Members in Biogeochemical Transformations in Oil Reservoirs.</title>
        <authorList>
            <person name="Hu P."/>
            <person name="Tom L."/>
            <person name="Singh A."/>
            <person name="Thomas B.C."/>
            <person name="Baker B.J."/>
            <person name="Piceno Y.M."/>
            <person name="Andersen G.L."/>
            <person name="Banfield J.F."/>
        </authorList>
    </citation>
    <scope>NUCLEOTIDE SEQUENCE [LARGE SCALE GENOMIC DNA]</scope>
</reference>
<dbReference type="GO" id="GO:0030288">
    <property type="term" value="C:outer membrane-bounded periplasmic space"/>
    <property type="evidence" value="ECO:0007669"/>
    <property type="project" value="InterPro"/>
</dbReference>
<dbReference type="NCBIfam" id="TIGR00787">
    <property type="entry name" value="dctP"/>
    <property type="match status" value="1"/>
</dbReference>
<dbReference type="AlphaFoldDB" id="A0A101I016"/>
<dbReference type="PANTHER" id="PTHR33376:SF4">
    <property type="entry name" value="SIALIC ACID-BINDING PERIPLASMIC PROTEIN SIAP"/>
    <property type="match status" value="1"/>
</dbReference>
<comment type="subcellular location">
    <subcellularLocation>
        <location evidence="1">Cell envelope</location>
    </subcellularLocation>
</comment>
<evidence type="ECO:0000256" key="1">
    <source>
        <dbReference type="ARBA" id="ARBA00004196"/>
    </source>
</evidence>
<dbReference type="PATRIC" id="fig|1635277.3.peg.1802"/>
<dbReference type="InterPro" id="IPR018389">
    <property type="entry name" value="DctP_fam"/>
</dbReference>
<name>A0A101I016_UNCT6</name>
<proteinExistence type="inferred from homology"/>
<protein>
    <submittedName>
        <fullName evidence="5">Tripartite ATP-independent periplasmic transporter solute receptor, DctP family</fullName>
    </submittedName>
</protein>
<dbReference type="InterPro" id="IPR038404">
    <property type="entry name" value="TRAP_DctP_sf"/>
</dbReference>